<gene>
    <name evidence="1" type="ORF">LCGC14_1920500</name>
</gene>
<dbReference type="AlphaFoldDB" id="A0A0F9I4X6"/>
<dbReference type="EMBL" id="LAZR01020445">
    <property type="protein sequence ID" value="KKL88855.1"/>
    <property type="molecule type" value="Genomic_DNA"/>
</dbReference>
<name>A0A0F9I4X6_9ZZZZ</name>
<dbReference type="InterPro" id="IPR036390">
    <property type="entry name" value="WH_DNA-bd_sf"/>
</dbReference>
<accession>A0A0F9I4X6</accession>
<reference evidence="1" key="1">
    <citation type="journal article" date="2015" name="Nature">
        <title>Complex archaea that bridge the gap between prokaryotes and eukaryotes.</title>
        <authorList>
            <person name="Spang A."/>
            <person name="Saw J.H."/>
            <person name="Jorgensen S.L."/>
            <person name="Zaremba-Niedzwiedzka K."/>
            <person name="Martijn J."/>
            <person name="Lind A.E."/>
            <person name="van Eijk R."/>
            <person name="Schleper C."/>
            <person name="Guy L."/>
            <person name="Ettema T.J."/>
        </authorList>
    </citation>
    <scope>NUCLEOTIDE SEQUENCE</scope>
</reference>
<comment type="caution">
    <text evidence="1">The sequence shown here is derived from an EMBL/GenBank/DDBJ whole genome shotgun (WGS) entry which is preliminary data.</text>
</comment>
<sequence length="259" mass="30176">MSTDESEVFRSLLRAALSSKIKASHFRTLFLIWYDCWNGVSFRWSEKTTIPILAKIYKLHRGTLWRHIKLLEDEGWIKMRYVDSSVIRIKPRLFVQNIDDRDFATVTDEASRSRVEEEALILNNIINRDSSTTKHFRDGDSRENATEENKDIEQYLISQNVFPSVRKRIVELSHISLDYIQGHFDYVDLMKDQGVGMAVSRIYANDPVPEYCRLCGGIEGNHLLVDTDNYMVTECPISREGKIEIDEINEIYGHVRKLP</sequence>
<organism evidence="1">
    <name type="scientific">marine sediment metagenome</name>
    <dbReference type="NCBI Taxonomy" id="412755"/>
    <lineage>
        <taxon>unclassified sequences</taxon>
        <taxon>metagenomes</taxon>
        <taxon>ecological metagenomes</taxon>
    </lineage>
</organism>
<dbReference type="SUPFAM" id="SSF46785">
    <property type="entry name" value="Winged helix' DNA-binding domain"/>
    <property type="match status" value="1"/>
</dbReference>
<protein>
    <submittedName>
        <fullName evidence="1">Uncharacterized protein</fullName>
    </submittedName>
</protein>
<proteinExistence type="predicted"/>
<evidence type="ECO:0000313" key="1">
    <source>
        <dbReference type="EMBL" id="KKL88855.1"/>
    </source>
</evidence>